<reference evidence="7 8" key="1">
    <citation type="journal article" date="2018" name="Evol. Lett.">
        <title>Horizontal gene cluster transfer increased hallucinogenic mushroom diversity.</title>
        <authorList>
            <person name="Reynolds H.T."/>
            <person name="Vijayakumar V."/>
            <person name="Gluck-Thaler E."/>
            <person name="Korotkin H.B."/>
            <person name="Matheny P.B."/>
            <person name="Slot J.C."/>
        </authorList>
    </citation>
    <scope>NUCLEOTIDE SEQUENCE [LARGE SCALE GENOMIC DNA]</scope>
    <source>
        <strain evidence="7 8">SRW20</strain>
    </source>
</reference>
<dbReference type="PANTHER" id="PTHR46072:SF2">
    <property type="entry name" value="AMIDASE (EUROFUNG)"/>
    <property type="match status" value="1"/>
</dbReference>
<accession>A0A409WWY2</accession>
<organism evidence="7 8">
    <name type="scientific">Gymnopilus dilepis</name>
    <dbReference type="NCBI Taxonomy" id="231916"/>
    <lineage>
        <taxon>Eukaryota</taxon>
        <taxon>Fungi</taxon>
        <taxon>Dikarya</taxon>
        <taxon>Basidiomycota</taxon>
        <taxon>Agaricomycotina</taxon>
        <taxon>Agaricomycetes</taxon>
        <taxon>Agaricomycetidae</taxon>
        <taxon>Agaricales</taxon>
        <taxon>Agaricineae</taxon>
        <taxon>Hymenogastraceae</taxon>
        <taxon>Gymnopilus</taxon>
    </lineage>
</organism>
<sequence>MATKNWKELVAEKKDRQLSQIPKEWILNNLPPKEILNVVDFPEKCGLLSEQEIVITNTSVDQLLANLATGTWTAVEVTTAFAKRAIIAHQLVSCLTEVFIDRALRRAAELDEHLKVTGKVVGPLHGLPISLKDHVPIKGVEMTMGWASWVGQYSDKNAVIIDVLEASGAIPFVRTNLPQAIMWPETFNHVFGRTLNPYNRALTAGGSSGGEGALIALKGSPLGVASDIGASVRIPAAFHGLYGLRPSYGRVPYAGCLNALQGQEAVTFVLGPISNSLEGVKRFMKSVADQKPWTLDAKTIKRPWNEEEYSLADRGRGKPLCFAIMWHDEIVRPHPPITRALQLARDALLAAGHHVIDWKPLKHLEISNTVYTILGAGAKEDFEKVTTSSGEPIITTMDPSVDFNNSDPSAWPSMRLLENSLSAYEFWQAQMRRSVIRQEYWDHWNATASHTATGRPVDAIIAPCAPYVAPPHGKNTNINYTVFCNSHDYTALVLPSGLSVDPILDAKQPPHAFLSKMDKANYDLYDPATFKDAPVGIQLIGRTLGEEAVIAMGEIVDAALKAKTQSPSAHL</sequence>
<keyword evidence="8" id="KW-1185">Reference proteome</keyword>
<dbReference type="Pfam" id="PF01425">
    <property type="entry name" value="Amidase"/>
    <property type="match status" value="1"/>
</dbReference>
<dbReference type="AlphaFoldDB" id="A0A409WWY2"/>
<dbReference type="InterPro" id="IPR036928">
    <property type="entry name" value="AS_sf"/>
</dbReference>
<evidence type="ECO:0000256" key="5">
    <source>
        <dbReference type="PIRSR" id="PIRSR001221-1"/>
    </source>
</evidence>
<keyword evidence="4" id="KW-0378">Hydrolase</keyword>
<comment type="similarity">
    <text evidence="2">Belongs to the amidase family.</text>
</comment>
<dbReference type="SUPFAM" id="SSF75304">
    <property type="entry name" value="Amidase signature (AS) enzymes"/>
    <property type="match status" value="1"/>
</dbReference>
<dbReference type="GO" id="GO:0004040">
    <property type="term" value="F:amidase activity"/>
    <property type="evidence" value="ECO:0007669"/>
    <property type="project" value="UniProtKB-EC"/>
</dbReference>
<feature type="active site" description="Acyl-ester intermediate" evidence="5">
    <location>
        <position position="231"/>
    </location>
</feature>
<protein>
    <recommendedName>
        <fullName evidence="3">amidase</fullName>
        <ecNumber evidence="3">3.5.1.4</ecNumber>
    </recommendedName>
</protein>
<dbReference type="EC" id="3.5.1.4" evidence="3"/>
<name>A0A409WWY2_9AGAR</name>
<evidence type="ECO:0000256" key="4">
    <source>
        <dbReference type="ARBA" id="ARBA00022801"/>
    </source>
</evidence>
<dbReference type="InterPro" id="IPR020556">
    <property type="entry name" value="Amidase_CS"/>
</dbReference>
<evidence type="ECO:0000256" key="1">
    <source>
        <dbReference type="ARBA" id="ARBA00001311"/>
    </source>
</evidence>
<comment type="caution">
    <text evidence="7">The sequence shown here is derived from an EMBL/GenBank/DDBJ whole genome shotgun (WGS) entry which is preliminary data.</text>
</comment>
<dbReference type="PIRSF" id="PIRSF001221">
    <property type="entry name" value="Amidase_fungi"/>
    <property type="match status" value="1"/>
</dbReference>
<evidence type="ECO:0000313" key="8">
    <source>
        <dbReference type="Proteomes" id="UP000284706"/>
    </source>
</evidence>
<evidence type="ECO:0000313" key="7">
    <source>
        <dbReference type="EMBL" id="PPQ83012.1"/>
    </source>
</evidence>
<dbReference type="EMBL" id="NHYE01004669">
    <property type="protein sequence ID" value="PPQ83012.1"/>
    <property type="molecule type" value="Genomic_DNA"/>
</dbReference>
<dbReference type="InterPro" id="IPR023631">
    <property type="entry name" value="Amidase_dom"/>
</dbReference>
<dbReference type="OrthoDB" id="6428749at2759"/>
<evidence type="ECO:0000256" key="3">
    <source>
        <dbReference type="ARBA" id="ARBA00012922"/>
    </source>
</evidence>
<dbReference type="PANTHER" id="PTHR46072">
    <property type="entry name" value="AMIDASE-RELATED-RELATED"/>
    <property type="match status" value="1"/>
</dbReference>
<dbReference type="Proteomes" id="UP000284706">
    <property type="component" value="Unassembled WGS sequence"/>
</dbReference>
<dbReference type="InParanoid" id="A0A409WWY2"/>
<evidence type="ECO:0000259" key="6">
    <source>
        <dbReference type="Pfam" id="PF01425"/>
    </source>
</evidence>
<comment type="catalytic activity">
    <reaction evidence="1">
        <text>a monocarboxylic acid amide + H2O = a monocarboxylate + NH4(+)</text>
        <dbReference type="Rhea" id="RHEA:12020"/>
        <dbReference type="ChEBI" id="CHEBI:15377"/>
        <dbReference type="ChEBI" id="CHEBI:28938"/>
        <dbReference type="ChEBI" id="CHEBI:35757"/>
        <dbReference type="ChEBI" id="CHEBI:83628"/>
        <dbReference type="EC" id="3.5.1.4"/>
    </reaction>
</comment>
<dbReference type="FunCoup" id="A0A409WWY2">
    <property type="interactions" value="52"/>
</dbReference>
<gene>
    <name evidence="7" type="ORF">CVT26_011408</name>
</gene>
<feature type="active site" description="Charge relay system" evidence="5">
    <location>
        <position position="207"/>
    </location>
</feature>
<dbReference type="PROSITE" id="PS00571">
    <property type="entry name" value="AMIDASES"/>
    <property type="match status" value="1"/>
</dbReference>
<feature type="active site" description="Charge relay system" evidence="5">
    <location>
        <position position="132"/>
    </location>
</feature>
<feature type="domain" description="Amidase" evidence="6">
    <location>
        <begin position="76"/>
        <end position="549"/>
    </location>
</feature>
<dbReference type="STRING" id="231916.A0A409WWY2"/>
<dbReference type="Gene3D" id="3.90.1300.10">
    <property type="entry name" value="Amidase signature (AS) domain"/>
    <property type="match status" value="1"/>
</dbReference>
<evidence type="ECO:0000256" key="2">
    <source>
        <dbReference type="ARBA" id="ARBA00009199"/>
    </source>
</evidence>
<proteinExistence type="inferred from homology"/>